<gene>
    <name evidence="2" type="primary">JHBP family containing protein</name>
    <name evidence="2" type="ORF">CLUMA_CG004612</name>
</gene>
<dbReference type="Proteomes" id="UP000183832">
    <property type="component" value="Unassembled WGS sequence"/>
</dbReference>
<dbReference type="Gene3D" id="3.15.10.30">
    <property type="entry name" value="Haemolymph juvenile hormone binding protein"/>
    <property type="match status" value="1"/>
</dbReference>
<proteinExistence type="predicted"/>
<dbReference type="Pfam" id="PF06585">
    <property type="entry name" value="JHBP"/>
    <property type="match status" value="1"/>
</dbReference>
<dbReference type="InterPro" id="IPR010562">
    <property type="entry name" value="Haemolymph_juvenile_hormone-bd"/>
</dbReference>
<dbReference type="InterPro" id="IPR038606">
    <property type="entry name" value="To_sf"/>
</dbReference>
<dbReference type="EMBL" id="CVRI01000020">
    <property type="protein sequence ID" value="CRK90923.1"/>
    <property type="molecule type" value="Genomic_DNA"/>
</dbReference>
<evidence type="ECO:0000313" key="2">
    <source>
        <dbReference type="EMBL" id="CRK90923.1"/>
    </source>
</evidence>
<dbReference type="PANTHER" id="PTHR11008">
    <property type="entry name" value="PROTEIN TAKEOUT-LIKE PROTEIN"/>
    <property type="match status" value="1"/>
</dbReference>
<reference evidence="2 3" key="1">
    <citation type="submission" date="2015-04" db="EMBL/GenBank/DDBJ databases">
        <authorList>
            <person name="Syromyatnikov M.Y."/>
            <person name="Popov V.N."/>
        </authorList>
    </citation>
    <scope>NUCLEOTIDE SEQUENCE [LARGE SCALE GENOMIC DNA]</scope>
</reference>
<protein>
    <submittedName>
        <fullName evidence="2">CLUMA_CG004612, isoform A</fullName>
    </submittedName>
</protein>
<keyword evidence="3" id="KW-1185">Reference proteome</keyword>
<name>A0A1J1HSG2_9DIPT</name>
<evidence type="ECO:0000313" key="3">
    <source>
        <dbReference type="Proteomes" id="UP000183832"/>
    </source>
</evidence>
<keyword evidence="1" id="KW-0732">Signal</keyword>
<dbReference type="PANTHER" id="PTHR11008:SF9">
    <property type="entry name" value="PROTEIN TAKEOUT-LIKE PROTEIN"/>
    <property type="match status" value="1"/>
</dbReference>
<feature type="signal peptide" evidence="1">
    <location>
        <begin position="1"/>
        <end position="15"/>
    </location>
</feature>
<dbReference type="AlphaFoldDB" id="A0A1J1HSG2"/>
<accession>A0A1J1HSG2</accession>
<sequence length="246" mass="26057">MKVFTIALFITSFFAFNSVSQLLDPNSFFRGFLETSKNNFACGFPGVNVPSLDPFQLSSYSTSFGSVGGISNVQITVDNAAVTGLSNFNILAFDSNFLSLSITFLFNFPQLNINGMHTTSYDDSPFGGGNIENGAGTLLGSASNVQVGVTLGFSLFPFGLSSQNVNSVSVGSTSFTADGFSTAAKNTQFNNALSNGIPNWVANNLPSINSQLQAAFVDYANERLSGFFSVDSIINTMTSYVPPACN</sequence>
<feature type="chain" id="PRO_5013334878" evidence="1">
    <location>
        <begin position="16"/>
        <end position="246"/>
    </location>
</feature>
<evidence type="ECO:0000256" key="1">
    <source>
        <dbReference type="SAM" id="SignalP"/>
    </source>
</evidence>
<organism evidence="2 3">
    <name type="scientific">Clunio marinus</name>
    <dbReference type="NCBI Taxonomy" id="568069"/>
    <lineage>
        <taxon>Eukaryota</taxon>
        <taxon>Metazoa</taxon>
        <taxon>Ecdysozoa</taxon>
        <taxon>Arthropoda</taxon>
        <taxon>Hexapoda</taxon>
        <taxon>Insecta</taxon>
        <taxon>Pterygota</taxon>
        <taxon>Neoptera</taxon>
        <taxon>Endopterygota</taxon>
        <taxon>Diptera</taxon>
        <taxon>Nematocera</taxon>
        <taxon>Chironomoidea</taxon>
        <taxon>Chironomidae</taxon>
        <taxon>Clunio</taxon>
    </lineage>
</organism>
<dbReference type="SMART" id="SM00700">
    <property type="entry name" value="JHBP"/>
    <property type="match status" value="1"/>
</dbReference>